<dbReference type="SUPFAM" id="SSF48403">
    <property type="entry name" value="Ankyrin repeat"/>
    <property type="match status" value="1"/>
</dbReference>
<proteinExistence type="predicted"/>
<dbReference type="SMART" id="SM00248">
    <property type="entry name" value="ANK"/>
    <property type="match status" value="2"/>
</dbReference>
<dbReference type="PROSITE" id="PS50297">
    <property type="entry name" value="ANK_REP_REGION"/>
    <property type="match status" value="1"/>
</dbReference>
<dbReference type="PROSITE" id="PS50088">
    <property type="entry name" value="ANK_REPEAT"/>
    <property type="match status" value="2"/>
</dbReference>
<dbReference type="Gene3D" id="1.25.40.20">
    <property type="entry name" value="Ankyrin repeat-containing domain"/>
    <property type="match status" value="1"/>
</dbReference>
<dbReference type="Proteomes" id="UP001279681">
    <property type="component" value="Unassembled WGS sequence"/>
</dbReference>
<keyword evidence="1" id="KW-0677">Repeat</keyword>
<accession>A0ABU4W6S9</accession>
<dbReference type="PANTHER" id="PTHR24171">
    <property type="entry name" value="ANKYRIN REPEAT DOMAIN-CONTAINING PROTEIN 39-RELATED"/>
    <property type="match status" value="1"/>
</dbReference>
<sequence>MIEFKNALKSEDLEKLKIKLNDGIDVNDRSGEYRYPIHKAVLLKNLDIVNLFLEYNANIDIQEPLQGNTPINLAIFNKDLNMVTFLKNHGANLEIKNSWGMNSLDYALYLKNNMNFDDLDNIIEILK</sequence>
<feature type="repeat" description="ANK" evidence="3">
    <location>
        <begin position="32"/>
        <end position="64"/>
    </location>
</feature>
<dbReference type="InterPro" id="IPR036770">
    <property type="entry name" value="Ankyrin_rpt-contain_sf"/>
</dbReference>
<organism evidence="4 5">
    <name type="scientific">Candidatus Cetobacterium colombiensis</name>
    <dbReference type="NCBI Taxonomy" id="3073100"/>
    <lineage>
        <taxon>Bacteria</taxon>
        <taxon>Fusobacteriati</taxon>
        <taxon>Fusobacteriota</taxon>
        <taxon>Fusobacteriia</taxon>
        <taxon>Fusobacteriales</taxon>
        <taxon>Fusobacteriaceae</taxon>
        <taxon>Cetobacterium</taxon>
    </lineage>
</organism>
<dbReference type="Pfam" id="PF12796">
    <property type="entry name" value="Ank_2"/>
    <property type="match status" value="1"/>
</dbReference>
<evidence type="ECO:0000256" key="2">
    <source>
        <dbReference type="ARBA" id="ARBA00023043"/>
    </source>
</evidence>
<dbReference type="RefSeq" id="WP_320312646.1">
    <property type="nucleotide sequence ID" value="NZ_JAVIKH010000002.1"/>
</dbReference>
<evidence type="ECO:0000256" key="1">
    <source>
        <dbReference type="ARBA" id="ARBA00022737"/>
    </source>
</evidence>
<name>A0ABU4W6S9_9FUSO</name>
<reference evidence="5" key="1">
    <citation type="submission" date="2023-07" db="EMBL/GenBank/DDBJ databases">
        <authorList>
            <person name="Colorado M.A."/>
            <person name="Villamil L.M."/>
            <person name="Melo J.F."/>
            <person name="Rodriguez J.A."/>
            <person name="Ruiz R.Y."/>
        </authorList>
    </citation>
    <scope>NUCLEOTIDE SEQUENCE [LARGE SCALE GENOMIC DNA]</scope>
    <source>
        <strain evidence="5">C33</strain>
    </source>
</reference>
<evidence type="ECO:0000313" key="5">
    <source>
        <dbReference type="Proteomes" id="UP001279681"/>
    </source>
</evidence>
<comment type="caution">
    <text evidence="4">The sequence shown here is derived from an EMBL/GenBank/DDBJ whole genome shotgun (WGS) entry which is preliminary data.</text>
</comment>
<dbReference type="EMBL" id="JAVIKH010000002">
    <property type="protein sequence ID" value="MDX8335233.1"/>
    <property type="molecule type" value="Genomic_DNA"/>
</dbReference>
<feature type="repeat" description="ANK" evidence="3">
    <location>
        <begin position="66"/>
        <end position="98"/>
    </location>
</feature>
<protein>
    <submittedName>
        <fullName evidence="4">Ankyrin repeat domain-containing protein</fullName>
    </submittedName>
</protein>
<keyword evidence="5" id="KW-1185">Reference proteome</keyword>
<gene>
    <name evidence="4" type="ORF">RFV38_01790</name>
</gene>
<dbReference type="InterPro" id="IPR002110">
    <property type="entry name" value="Ankyrin_rpt"/>
</dbReference>
<keyword evidence="2 3" id="KW-0040">ANK repeat</keyword>
<evidence type="ECO:0000256" key="3">
    <source>
        <dbReference type="PROSITE-ProRule" id="PRU00023"/>
    </source>
</evidence>
<evidence type="ECO:0000313" key="4">
    <source>
        <dbReference type="EMBL" id="MDX8335233.1"/>
    </source>
</evidence>